<organism evidence="1 2">
    <name type="scientific">Mythimna loreyi</name>
    <dbReference type="NCBI Taxonomy" id="667449"/>
    <lineage>
        <taxon>Eukaryota</taxon>
        <taxon>Metazoa</taxon>
        <taxon>Ecdysozoa</taxon>
        <taxon>Arthropoda</taxon>
        <taxon>Hexapoda</taxon>
        <taxon>Insecta</taxon>
        <taxon>Pterygota</taxon>
        <taxon>Neoptera</taxon>
        <taxon>Endopterygota</taxon>
        <taxon>Lepidoptera</taxon>
        <taxon>Glossata</taxon>
        <taxon>Ditrysia</taxon>
        <taxon>Noctuoidea</taxon>
        <taxon>Noctuidae</taxon>
        <taxon>Noctuinae</taxon>
        <taxon>Hadenini</taxon>
        <taxon>Mythimna</taxon>
    </lineage>
</organism>
<proteinExistence type="predicted"/>
<name>A0ACC2Q4G6_9NEOP</name>
<evidence type="ECO:0000313" key="1">
    <source>
        <dbReference type="EMBL" id="KAJ8705635.1"/>
    </source>
</evidence>
<sequence length="675" mass="74121">MKMMPQQYCLRWKHHHTNVQNMFAQLLEKERFCDVTLYCSPSFATQVAGKDTVEPQNIRGVSLRAHRVVLAACSELLGALLGAHEAQGEPVLVIDGAEPRHLKALLDYMYTGEMNVHHSQLASLLKTAEELRIKGLTDIRWNNKDEPPDSEAGIITTSTTTATPSDPKPSLTEKQTEAKQAPKHSPKHADIDPEPRHARKDDSDGEVKHHNERFNVNGGPPPLIKLPIKDKLSPIKRENSDSDSPSPKRQRLTSATEHTDDETLNPMPSIIKSESIQDWQHGNLRVYEPQDISAERVRVYEPQDISAERVVGWGMRSASRSTSRDASDDEWADAPADIGSFLHTKLRVDGDNSADEESNESLPTRQSAAASSSSSAATSSVSTAELRVELAKAQLAQITLKPPAGPKSVQQDPRFTDVVKLSDYLQHGRRPQFWEENYVRRVMEAVRLKELEMKQAAEILGVSYGTLYGRYRDVYGCINRPYRAVRDFWQAKGPSEVLDRLQRGEMSLDSAANALGVSISNLAAHLADFGVPEKEFEPIPIEMDPSLKMRSRTYSAGAAKCVRKPPPTTATTTATTATTNAEKPIKKILIGTVTDEEPIPATVIATAHDNSKPAAAPGSNTGKWPTIRVASIDSLRGGEAPPPAGAPTSPSALMRTRPDLTIVAARRPDKPGDDT</sequence>
<protein>
    <submittedName>
        <fullName evidence="1">Uncharacterized protein</fullName>
    </submittedName>
</protein>
<accession>A0ACC2Q4G6</accession>
<comment type="caution">
    <text evidence="1">The sequence shown here is derived from an EMBL/GenBank/DDBJ whole genome shotgun (WGS) entry which is preliminary data.</text>
</comment>
<dbReference type="Proteomes" id="UP001231649">
    <property type="component" value="Chromosome 31"/>
</dbReference>
<evidence type="ECO:0000313" key="2">
    <source>
        <dbReference type="Proteomes" id="UP001231649"/>
    </source>
</evidence>
<keyword evidence="2" id="KW-1185">Reference proteome</keyword>
<dbReference type="EMBL" id="CM056807">
    <property type="protein sequence ID" value="KAJ8705635.1"/>
    <property type="molecule type" value="Genomic_DNA"/>
</dbReference>
<reference evidence="1" key="1">
    <citation type="submission" date="2023-03" db="EMBL/GenBank/DDBJ databases">
        <title>Chromosome-level genomes of two armyworms, Mythimna separata and Mythimna loreyi, provide insights into the biosynthesis and reception of sex pheromones.</title>
        <authorList>
            <person name="Zhao H."/>
        </authorList>
    </citation>
    <scope>NUCLEOTIDE SEQUENCE</scope>
    <source>
        <strain evidence="1">BeijingLab</strain>
    </source>
</reference>
<gene>
    <name evidence="1" type="ORF">PYW08_012681</name>
</gene>